<keyword evidence="4" id="KW-1185">Reference proteome</keyword>
<evidence type="ECO:0000256" key="2">
    <source>
        <dbReference type="SAM" id="Phobius"/>
    </source>
</evidence>
<accession>A0A8X6KY92</accession>
<dbReference type="AlphaFoldDB" id="A0A8X6KY92"/>
<name>A0A8X6KY92_TRICU</name>
<sequence>MDNSSVTEHSISLAFLEINYSFPLRLIFAWFAMDSEKKDQKETPMDEEGAASTSEAAASTSEAAASTSEAAASSSEAAASSSEAAASTSEAAASTSEGTGSPEAAASTSTRVPKKAWTTADTHNVHIQGGM</sequence>
<evidence type="ECO:0000256" key="1">
    <source>
        <dbReference type="SAM" id="MobiDB-lite"/>
    </source>
</evidence>
<proteinExistence type="predicted"/>
<keyword evidence="2" id="KW-0812">Transmembrane</keyword>
<keyword evidence="2" id="KW-1133">Transmembrane helix</keyword>
<organism evidence="3 4">
    <name type="scientific">Trichonephila clavata</name>
    <name type="common">Joro spider</name>
    <name type="synonym">Nephila clavata</name>
    <dbReference type="NCBI Taxonomy" id="2740835"/>
    <lineage>
        <taxon>Eukaryota</taxon>
        <taxon>Metazoa</taxon>
        <taxon>Ecdysozoa</taxon>
        <taxon>Arthropoda</taxon>
        <taxon>Chelicerata</taxon>
        <taxon>Arachnida</taxon>
        <taxon>Araneae</taxon>
        <taxon>Araneomorphae</taxon>
        <taxon>Entelegynae</taxon>
        <taxon>Araneoidea</taxon>
        <taxon>Nephilidae</taxon>
        <taxon>Trichonephila</taxon>
    </lineage>
</organism>
<evidence type="ECO:0000313" key="3">
    <source>
        <dbReference type="EMBL" id="GFQ88576.1"/>
    </source>
</evidence>
<gene>
    <name evidence="3" type="ORF">TNCT_462641</name>
</gene>
<feature type="compositionally biased region" description="Low complexity" evidence="1">
    <location>
        <begin position="50"/>
        <end position="101"/>
    </location>
</feature>
<reference evidence="3" key="1">
    <citation type="submission" date="2020-07" db="EMBL/GenBank/DDBJ databases">
        <title>Multicomponent nature underlies the extraordinary mechanical properties of spider dragline silk.</title>
        <authorList>
            <person name="Kono N."/>
            <person name="Nakamura H."/>
            <person name="Mori M."/>
            <person name="Yoshida Y."/>
            <person name="Ohtoshi R."/>
            <person name="Malay A.D."/>
            <person name="Moran D.A.P."/>
            <person name="Tomita M."/>
            <person name="Numata K."/>
            <person name="Arakawa K."/>
        </authorList>
    </citation>
    <scope>NUCLEOTIDE SEQUENCE</scope>
</reference>
<evidence type="ECO:0000313" key="4">
    <source>
        <dbReference type="Proteomes" id="UP000887116"/>
    </source>
</evidence>
<keyword evidence="2" id="KW-0472">Membrane</keyword>
<protein>
    <submittedName>
        <fullName evidence="3">Uncharacterized protein</fullName>
    </submittedName>
</protein>
<dbReference type="Proteomes" id="UP000887116">
    <property type="component" value="Unassembled WGS sequence"/>
</dbReference>
<comment type="caution">
    <text evidence="3">The sequence shown here is derived from an EMBL/GenBank/DDBJ whole genome shotgun (WGS) entry which is preliminary data.</text>
</comment>
<feature type="transmembrane region" description="Helical" evidence="2">
    <location>
        <begin position="12"/>
        <end position="32"/>
    </location>
</feature>
<feature type="region of interest" description="Disordered" evidence="1">
    <location>
        <begin position="37"/>
        <end position="131"/>
    </location>
</feature>
<dbReference type="EMBL" id="BMAO01023413">
    <property type="protein sequence ID" value="GFQ88576.1"/>
    <property type="molecule type" value="Genomic_DNA"/>
</dbReference>